<name>A0A3D1JLM2_9CHLR</name>
<sequence length="848" mass="95074">MTLSYVVYPLEKGFIHNWLVAGPQSISPGRPLVALSEEEKRQIVASFADERSGITRQPVECGPLQEGKFKIGAYEGEWSYYRCLEDHWVDHSQAVAGGAYLRSWAYTQLVSSEARAVTFTLITAGVADVWVNEERVFQWAPLSDVPVESSFTVDLREGANDVLVRFGGIADPDALLVMALRVEGDGIQVQIPTLIPALERRNDLERVFNQVYLDRDVYAAGQEVYLHWPDWIEKEVYQDVRFQTTTGRIYGQAEAVGEPGQALFLGDSVSLLEGPYHAFLMPRAWEMYDTHIRVTKKLPAWVMGRNRFSDGPYGSIEERRQEALIDAARREEDLFAEIAKMALGRWKQVDRQVIFRALESIQRQEIASERQLLGLLGAVGRFGSKPDFPRWIKKEIKAGVVENAFPVEVPPVDSSLMPAESASFLRAVCQILAGQLYPEATFQPLGITGHMLRKRGEASALAWMKEHGRWGFTGWDAPEIYADTLTALAFLVDLARTEAVWELGSVLMDKIFFSLALNSFRGVFGSTRGWATTWSLKSGYLEATSGITRLMWGMGVFNRHIAGTVSLACMRKYELPPIFADIAAGLPGEMWSREQQGCAARAVNKVTYRTPDAMLSSAQDYHPGERGAREHIWQATLGPQAPVFVNHPGCAQENDIHTPNFWLGNGVLPRVAQWKDALIALYKLPADVRMPFTHAYFPTRSFDEYALQGNAAFARQGEGYLALIAVNGMQIADSGRTAYRELRSEGLENIWLCQLGRAALDGDFASFQQKVLAAPLHVDGQQVRWETIRGEVLTFGWEGPFVVNGEEQPLHGFLHFDNPFTQTPLPCEKMEVRTEDYLLRLDFGDEAE</sequence>
<dbReference type="STRING" id="229919.GCA_001050195_02514"/>
<gene>
    <name evidence="1" type="ORF">DEQ80_11925</name>
</gene>
<dbReference type="Proteomes" id="UP000264141">
    <property type="component" value="Unassembled WGS sequence"/>
</dbReference>
<proteinExistence type="predicted"/>
<dbReference type="AlphaFoldDB" id="A0A3D1JLM2"/>
<dbReference type="EMBL" id="DPBP01000046">
    <property type="protein sequence ID" value="HCE18556.1"/>
    <property type="molecule type" value="Genomic_DNA"/>
</dbReference>
<reference evidence="1 2" key="1">
    <citation type="journal article" date="2018" name="Nat. Biotechnol.">
        <title>A standardized bacterial taxonomy based on genome phylogeny substantially revises the tree of life.</title>
        <authorList>
            <person name="Parks D.H."/>
            <person name="Chuvochina M."/>
            <person name="Waite D.W."/>
            <person name="Rinke C."/>
            <person name="Skarshewski A."/>
            <person name="Chaumeil P.A."/>
            <person name="Hugenholtz P."/>
        </authorList>
    </citation>
    <scope>NUCLEOTIDE SEQUENCE [LARGE SCALE GENOMIC DNA]</scope>
    <source>
        <strain evidence="1">UBA8781</strain>
    </source>
</reference>
<evidence type="ECO:0000313" key="2">
    <source>
        <dbReference type="Proteomes" id="UP000264141"/>
    </source>
</evidence>
<evidence type="ECO:0000313" key="1">
    <source>
        <dbReference type="EMBL" id="HCE18556.1"/>
    </source>
</evidence>
<protein>
    <submittedName>
        <fullName evidence="1">Uncharacterized protein</fullName>
    </submittedName>
</protein>
<accession>A0A3D1JLM2</accession>
<organism evidence="1 2">
    <name type="scientific">Anaerolinea thermolimosa</name>
    <dbReference type="NCBI Taxonomy" id="229919"/>
    <lineage>
        <taxon>Bacteria</taxon>
        <taxon>Bacillati</taxon>
        <taxon>Chloroflexota</taxon>
        <taxon>Anaerolineae</taxon>
        <taxon>Anaerolineales</taxon>
        <taxon>Anaerolineaceae</taxon>
        <taxon>Anaerolinea</taxon>
    </lineage>
</organism>
<comment type="caution">
    <text evidence="1">The sequence shown here is derived from an EMBL/GenBank/DDBJ whole genome shotgun (WGS) entry which is preliminary data.</text>
</comment>